<evidence type="ECO:0000256" key="12">
    <source>
        <dbReference type="ARBA" id="ARBA00033708"/>
    </source>
</evidence>
<feature type="transmembrane region" description="Helical" evidence="14">
    <location>
        <begin position="75"/>
        <end position="95"/>
    </location>
</feature>
<dbReference type="PROSITE" id="PS50283">
    <property type="entry name" value="NA_SOLUT_SYMP_3"/>
    <property type="match status" value="1"/>
</dbReference>
<evidence type="ECO:0000313" key="16">
    <source>
        <dbReference type="EMBL" id="VFJ97850.1"/>
    </source>
</evidence>
<reference evidence="17" key="1">
    <citation type="submission" date="2019-02" db="EMBL/GenBank/DDBJ databases">
        <authorList>
            <person name="Gruber-Vodicka R. H."/>
            <person name="Seah K. B. B."/>
        </authorList>
    </citation>
    <scope>NUCLEOTIDE SEQUENCE</scope>
    <source>
        <strain evidence="17">BECK_SA2B12</strain>
        <strain evidence="16">BECK_SA2B15</strain>
        <strain evidence="15">BECK_SA2B20</strain>
    </source>
</reference>
<dbReference type="GO" id="GO:0005886">
    <property type="term" value="C:plasma membrane"/>
    <property type="evidence" value="ECO:0007669"/>
    <property type="project" value="UniProtKB-SubCell"/>
</dbReference>
<dbReference type="PANTHER" id="PTHR48086">
    <property type="entry name" value="SODIUM/PROLINE SYMPORTER-RELATED"/>
    <property type="match status" value="1"/>
</dbReference>
<name>A0A450VES1_9GAMM</name>
<feature type="transmembrane region" description="Helical" evidence="14">
    <location>
        <begin position="125"/>
        <end position="144"/>
    </location>
</feature>
<dbReference type="EMBL" id="CAADFG010000128">
    <property type="protein sequence ID" value="VFJ97850.1"/>
    <property type="molecule type" value="Genomic_DNA"/>
</dbReference>
<evidence type="ECO:0000313" key="17">
    <source>
        <dbReference type="EMBL" id="VFK03275.1"/>
    </source>
</evidence>
<dbReference type="EMBL" id="CAADFJ010000122">
    <property type="protein sequence ID" value="VFK03275.1"/>
    <property type="molecule type" value="Genomic_DNA"/>
</dbReference>
<keyword evidence="11 14" id="KW-0739">Sodium transport</keyword>
<feature type="transmembrane region" description="Helical" evidence="14">
    <location>
        <begin position="374"/>
        <end position="392"/>
    </location>
</feature>
<feature type="transmembrane region" description="Helical" evidence="14">
    <location>
        <begin position="450"/>
        <end position="473"/>
    </location>
</feature>
<keyword evidence="10 14" id="KW-0472">Membrane</keyword>
<accession>A0A450VES1</accession>
<feature type="transmembrane region" description="Helical" evidence="14">
    <location>
        <begin position="323"/>
        <end position="353"/>
    </location>
</feature>
<dbReference type="InterPro" id="IPR001734">
    <property type="entry name" value="Na/solute_symporter"/>
</dbReference>
<evidence type="ECO:0000256" key="1">
    <source>
        <dbReference type="ARBA" id="ARBA00004651"/>
    </source>
</evidence>
<keyword evidence="4" id="KW-1003">Cell membrane</keyword>
<feature type="transmembrane region" description="Helical" evidence="14">
    <location>
        <begin position="241"/>
        <end position="267"/>
    </location>
</feature>
<keyword evidence="8 14" id="KW-0915">Sodium</keyword>
<evidence type="ECO:0000256" key="10">
    <source>
        <dbReference type="ARBA" id="ARBA00023136"/>
    </source>
</evidence>
<dbReference type="InterPro" id="IPR011851">
    <property type="entry name" value="Na/Pro_symporter"/>
</dbReference>
<feature type="transmembrane region" description="Helical" evidence="14">
    <location>
        <begin position="189"/>
        <end position="208"/>
    </location>
</feature>
<keyword evidence="9 14" id="KW-0406">Ion transport</keyword>
<comment type="similarity">
    <text evidence="2 13">Belongs to the sodium:solute symporter (SSF) (TC 2.A.21) family.</text>
</comment>
<protein>
    <recommendedName>
        <fullName evidence="14">Sodium/proline symporter</fullName>
    </recommendedName>
    <alternativeName>
        <fullName evidence="14">Proline permease</fullName>
    </alternativeName>
</protein>
<evidence type="ECO:0000256" key="5">
    <source>
        <dbReference type="ARBA" id="ARBA00022692"/>
    </source>
</evidence>
<evidence type="ECO:0000256" key="11">
    <source>
        <dbReference type="ARBA" id="ARBA00023201"/>
    </source>
</evidence>
<keyword evidence="6 14" id="KW-0769">Symport</keyword>
<dbReference type="AlphaFoldDB" id="A0A450VES1"/>
<keyword evidence="14" id="KW-0997">Cell inner membrane</keyword>
<keyword evidence="3 14" id="KW-0813">Transport</keyword>
<feature type="transmembrane region" description="Helical" evidence="14">
    <location>
        <begin position="45"/>
        <end position="69"/>
    </location>
</feature>
<feature type="transmembrane region" description="Helical" evidence="14">
    <location>
        <begin position="156"/>
        <end position="177"/>
    </location>
</feature>
<dbReference type="InterPro" id="IPR050277">
    <property type="entry name" value="Sodium:Solute_Symporter"/>
</dbReference>
<keyword evidence="14" id="KW-0029">Amino-acid transport</keyword>
<dbReference type="GO" id="GO:0015824">
    <property type="term" value="P:proline transport"/>
    <property type="evidence" value="ECO:0007669"/>
    <property type="project" value="UniProtKB-UniRule"/>
</dbReference>
<comment type="function">
    <text evidence="14">Catalyzes the sodium-dependent uptake of extracellular L-proline.</text>
</comment>
<keyword evidence="5 14" id="KW-0812">Transmembrane</keyword>
<organism evidence="17">
    <name type="scientific">Candidatus Kentrum eta</name>
    <dbReference type="NCBI Taxonomy" id="2126337"/>
    <lineage>
        <taxon>Bacteria</taxon>
        <taxon>Pseudomonadati</taxon>
        <taxon>Pseudomonadota</taxon>
        <taxon>Gammaproteobacteria</taxon>
        <taxon>Candidatus Kentrum</taxon>
    </lineage>
</organism>
<comment type="subcellular location">
    <subcellularLocation>
        <location evidence="14">Cell inner membrane</location>
        <topology evidence="14">Multi-pass membrane protein</topology>
    </subcellularLocation>
    <subcellularLocation>
        <location evidence="1">Cell membrane</location>
        <topology evidence="1">Multi-pass membrane protein</topology>
    </subcellularLocation>
</comment>
<gene>
    <name evidence="16" type="ORF">BECKH772A_GA0070896_101286</name>
    <name evidence="15" type="ORF">BECKH772B_GA0070898_100976</name>
    <name evidence="17" type="ORF">BECKH772C_GA0070978_101226</name>
</gene>
<evidence type="ECO:0000256" key="8">
    <source>
        <dbReference type="ARBA" id="ARBA00023053"/>
    </source>
</evidence>
<evidence type="ECO:0000256" key="3">
    <source>
        <dbReference type="ARBA" id="ARBA00022448"/>
    </source>
</evidence>
<feature type="transmembrane region" description="Helical" evidence="14">
    <location>
        <begin position="6"/>
        <end position="24"/>
    </location>
</feature>
<evidence type="ECO:0000256" key="7">
    <source>
        <dbReference type="ARBA" id="ARBA00022989"/>
    </source>
</evidence>
<keyword evidence="7 14" id="KW-1133">Transmembrane helix</keyword>
<evidence type="ECO:0000256" key="9">
    <source>
        <dbReference type="ARBA" id="ARBA00023065"/>
    </source>
</evidence>
<dbReference type="GO" id="GO:0005298">
    <property type="term" value="F:proline:sodium symporter activity"/>
    <property type="evidence" value="ECO:0007669"/>
    <property type="project" value="UniProtKB-UniRule"/>
</dbReference>
<sequence length="477" mass="51610">MDSFVTIFVFFFFISIFLWIGVLATKVSADTDTDYLLGGRSFGKYFVGLSAGATTNSGWIMVGVVGMAYSMGVSAFLMLIATFLGQLTFWTFFPAKVNRISIKRNAQTIPEFLGAAIEAPSGKRIITIIVALITIVFLGAYTAAQFSAAAKTLDVFFGVETFLGVIITAGVVLTYSVTGGIRASIWTDVLQAFVVVFVSIGMLGAVFLSSGGVSEIVSGLERIDPRLTDITAIGLNGWFSVAYMVGFFFLGFGAGISQPHVLVRLLAGRNPEEVKQAKWIFLAYVYSTWAAMILFGMTCRVLIPDISDPEQALPLYAIRNFHPVFAGIVLAGVFSIIASTADSLLLVCSSALARDISPILHRKMSNRYGVRYEQSMTLLVGILTVIITLTISGTVFSVILFAVGAVASSLGPAMLITLTERRTHYIALSMAMLTGLITAILWRMMGYSEIVYEIFPGFITALSVHELVMIGFFSGKR</sequence>
<dbReference type="Pfam" id="PF00474">
    <property type="entry name" value="SSF"/>
    <property type="match status" value="1"/>
</dbReference>
<evidence type="ECO:0000256" key="13">
    <source>
        <dbReference type="RuleBase" id="RU362091"/>
    </source>
</evidence>
<feature type="transmembrane region" description="Helical" evidence="14">
    <location>
        <begin position="425"/>
        <end position="444"/>
    </location>
</feature>
<evidence type="ECO:0000256" key="14">
    <source>
        <dbReference type="RuleBase" id="RU366012"/>
    </source>
</evidence>
<comment type="catalytic activity">
    <reaction evidence="12">
        <text>L-proline(in) + Na(+)(in) = L-proline(out) + Na(+)(out)</text>
        <dbReference type="Rhea" id="RHEA:28967"/>
        <dbReference type="ChEBI" id="CHEBI:29101"/>
        <dbReference type="ChEBI" id="CHEBI:60039"/>
    </reaction>
</comment>
<dbReference type="EMBL" id="CAADFI010000097">
    <property type="protein sequence ID" value="VFJ96749.1"/>
    <property type="molecule type" value="Genomic_DNA"/>
</dbReference>
<dbReference type="GO" id="GO:0031402">
    <property type="term" value="F:sodium ion binding"/>
    <property type="evidence" value="ECO:0007669"/>
    <property type="project" value="UniProtKB-UniRule"/>
</dbReference>
<dbReference type="CDD" id="cd11475">
    <property type="entry name" value="SLC5sbd_PutP"/>
    <property type="match status" value="1"/>
</dbReference>
<evidence type="ECO:0000256" key="2">
    <source>
        <dbReference type="ARBA" id="ARBA00006434"/>
    </source>
</evidence>
<evidence type="ECO:0000313" key="15">
    <source>
        <dbReference type="EMBL" id="VFJ96749.1"/>
    </source>
</evidence>
<evidence type="ECO:0000256" key="4">
    <source>
        <dbReference type="ARBA" id="ARBA00022475"/>
    </source>
</evidence>
<evidence type="ECO:0000256" key="6">
    <source>
        <dbReference type="ARBA" id="ARBA00022847"/>
    </source>
</evidence>
<dbReference type="Gene3D" id="1.20.1730.10">
    <property type="entry name" value="Sodium/glucose cotransporter"/>
    <property type="match status" value="1"/>
</dbReference>
<proteinExistence type="inferred from homology"/>
<feature type="transmembrane region" description="Helical" evidence="14">
    <location>
        <begin position="398"/>
        <end position="418"/>
    </location>
</feature>
<dbReference type="InterPro" id="IPR038377">
    <property type="entry name" value="Na/Glc_symporter_sf"/>
</dbReference>
<feature type="transmembrane region" description="Helical" evidence="14">
    <location>
        <begin position="279"/>
        <end position="303"/>
    </location>
</feature>
<dbReference type="PANTHER" id="PTHR48086:SF3">
    <property type="entry name" value="SODIUM_PROLINE SYMPORTER"/>
    <property type="match status" value="1"/>
</dbReference>